<reference evidence="4 5" key="1">
    <citation type="submission" date="2018-08" db="EMBL/GenBank/DDBJ databases">
        <title>Microbacterium lemovicicum sp. nov., a bacterium isolated from a natural uranium-rich soil.</title>
        <authorList>
            <person name="ORTET P."/>
        </authorList>
    </citation>
    <scope>NUCLEOTIDE SEQUENCE [LARGE SCALE GENOMIC DNA]</scope>
    <source>
        <strain evidence="4 5">Viu22</strain>
    </source>
</reference>
<feature type="region of interest" description="Disordered" evidence="1">
    <location>
        <begin position="198"/>
        <end position="251"/>
    </location>
</feature>
<dbReference type="InterPro" id="IPR036691">
    <property type="entry name" value="Endo/exonu/phosph_ase_sf"/>
</dbReference>
<feature type="signal peptide" evidence="2">
    <location>
        <begin position="1"/>
        <end position="40"/>
    </location>
</feature>
<dbReference type="GO" id="GO:0003824">
    <property type="term" value="F:catalytic activity"/>
    <property type="evidence" value="ECO:0007669"/>
    <property type="project" value="InterPro"/>
</dbReference>
<accession>A0A3S9WA41</accession>
<name>A0A3S9WA41_9MICO</name>
<dbReference type="PANTHER" id="PTHR42834:SF1">
    <property type="entry name" value="ENDONUCLEASE_EXONUCLEASE_PHOSPHATASE FAMILY PROTEIN (AFU_ORTHOLOGUE AFUA_3G09210)"/>
    <property type="match status" value="1"/>
</dbReference>
<dbReference type="AlphaFoldDB" id="A0A3S9WA41"/>
<evidence type="ECO:0000256" key="2">
    <source>
        <dbReference type="SAM" id="SignalP"/>
    </source>
</evidence>
<evidence type="ECO:0000259" key="3">
    <source>
        <dbReference type="PROSITE" id="PS51841"/>
    </source>
</evidence>
<dbReference type="InterPro" id="IPR047971">
    <property type="entry name" value="ExeM-like"/>
</dbReference>
<feature type="chain" id="PRO_5019019148" description="LTD domain-containing protein" evidence="2">
    <location>
        <begin position="41"/>
        <end position="955"/>
    </location>
</feature>
<gene>
    <name evidence="4" type="ORF">CVS47_01529</name>
</gene>
<dbReference type="KEGG" id="mlv:CVS47_01529"/>
<evidence type="ECO:0000256" key="1">
    <source>
        <dbReference type="SAM" id="MobiDB-lite"/>
    </source>
</evidence>
<dbReference type="Pfam" id="PF00932">
    <property type="entry name" value="LTD"/>
    <property type="match status" value="1"/>
</dbReference>
<feature type="compositionally biased region" description="Polar residues" evidence="1">
    <location>
        <begin position="206"/>
        <end position="218"/>
    </location>
</feature>
<dbReference type="PROSITE" id="PS51841">
    <property type="entry name" value="LTD"/>
    <property type="match status" value="1"/>
</dbReference>
<organism evidence="4 5">
    <name type="scientific">Microbacterium lemovicicum</name>
    <dbReference type="NCBI Taxonomy" id="1072463"/>
    <lineage>
        <taxon>Bacteria</taxon>
        <taxon>Bacillati</taxon>
        <taxon>Actinomycetota</taxon>
        <taxon>Actinomycetes</taxon>
        <taxon>Micrococcales</taxon>
        <taxon>Microbacteriaceae</taxon>
        <taxon>Microbacterium</taxon>
    </lineage>
</organism>
<feature type="domain" description="LTD" evidence="3">
    <location>
        <begin position="42"/>
        <end position="188"/>
    </location>
</feature>
<sequence length="955" mass="96794">MNPPDGATRARRIRTRSALAAMTAAAVAITGFVLPTAASAAQPATIRPAAVSPDAAVVITEVYGGGGNNGAAYNRDFVELRNVGTTPADLGTWSVQYGPASFGASTAWAITPLTGVVVAPGDALLIGQATGANTTLPSFTADVDGRIAMSGTGGRVALVADQTALPGGAAGTGIAALPQVIDYVGWGAATDFAGSAAAPATTNATSVSRSATAANTGDNRADFTAGAPTPVGSADPGPDPDPDPEPEPQDPIVIATIQGTGAASTYLGQTVTTTGVVTASYPTGGLNGYVLQTPGTGGALDLAVHTASDAIFVYAPAAAGEVALGDTVQATGVVGEFNGLTQLSVSPGAATKIADAPAPSPASVSWPSSESQRESLESMLVAPQGTYTVSNTYSTNQYGEVGLALGDEPLRQPTDAARPGSPEAAAIAADNAARAVVLDDGATTNYLNAANSALTPPYVSLVEPIVVGATATFTAPLIVDWRNNAWKLNPTAPLTGDGSGVDEVQFSNPRTAAPAAVGGDVKVASFNVLNYFTTLGTDTATCVAFPDRTGDGNTVRDGCGQRGAWDAQDLARQQAKIVAAISTLDADVVGLMEIENSAALGETPDEATATLVAALNAAAGEQRWAYVPSSTELPDPAEQDVITNAIIYQPAAVTPVGASRALGTQSGDDQAFGNAREPLAQVFRPAAGGERFLFGVNHFKSKGSAGPWPGDADTGDGQGASNESRVRQATALRDWITSIQGDVDSVYLVGDFNSYGEEDPLQVLFEAGYVDAEKALGIDSSSYSFSGLSGSLDHILMSGAARERAVGGDIWNINSGESVALEYSRYNVHGTLFSVPDPFRSSDHDPVLVGITAGADERVVTRTGLIALPPVHINRVLPATLLATVSGTSGVAGTVEFREGATVVGTASVKGGYATLRLPSTLSRGIHRYTVVFVPADPETALGSTSRTAAVAVLF</sequence>
<evidence type="ECO:0000313" key="4">
    <source>
        <dbReference type="EMBL" id="AZS36909.1"/>
    </source>
</evidence>
<dbReference type="InterPro" id="IPR001322">
    <property type="entry name" value="Lamin_tail_dom"/>
</dbReference>
<dbReference type="EMBL" id="CP031423">
    <property type="protein sequence ID" value="AZS36909.1"/>
    <property type="molecule type" value="Genomic_DNA"/>
</dbReference>
<dbReference type="SUPFAM" id="SSF56219">
    <property type="entry name" value="DNase I-like"/>
    <property type="match status" value="1"/>
</dbReference>
<proteinExistence type="predicted"/>
<dbReference type="PANTHER" id="PTHR42834">
    <property type="entry name" value="ENDONUCLEASE/EXONUCLEASE/PHOSPHATASE FAMILY PROTEIN (AFU_ORTHOLOGUE AFUA_3G09210)"/>
    <property type="match status" value="1"/>
</dbReference>
<dbReference type="Proteomes" id="UP000276888">
    <property type="component" value="Chromosome"/>
</dbReference>
<feature type="region of interest" description="Disordered" evidence="1">
    <location>
        <begin position="704"/>
        <end position="724"/>
    </location>
</feature>
<protein>
    <recommendedName>
        <fullName evidence="3">LTD domain-containing protein</fullName>
    </recommendedName>
</protein>
<dbReference type="CDD" id="cd10283">
    <property type="entry name" value="MnuA_DNase1-like"/>
    <property type="match status" value="1"/>
</dbReference>
<dbReference type="NCBIfam" id="NF033681">
    <property type="entry name" value="ExeM_NucH_DNase"/>
    <property type="match status" value="1"/>
</dbReference>
<dbReference type="InterPro" id="IPR005135">
    <property type="entry name" value="Endo/exonuclease/phosphatase"/>
</dbReference>
<keyword evidence="5" id="KW-1185">Reference proteome</keyword>
<dbReference type="Gene3D" id="3.60.10.10">
    <property type="entry name" value="Endonuclease/exonuclease/phosphatase"/>
    <property type="match status" value="1"/>
</dbReference>
<evidence type="ECO:0000313" key="5">
    <source>
        <dbReference type="Proteomes" id="UP000276888"/>
    </source>
</evidence>
<dbReference type="CDD" id="cd04486">
    <property type="entry name" value="YhcR_OBF_like"/>
    <property type="match status" value="1"/>
</dbReference>
<feature type="compositionally biased region" description="Low complexity" evidence="1">
    <location>
        <begin position="354"/>
        <end position="370"/>
    </location>
</feature>
<feature type="region of interest" description="Disordered" evidence="1">
    <location>
        <begin position="352"/>
        <end position="371"/>
    </location>
</feature>
<feature type="compositionally biased region" description="Acidic residues" evidence="1">
    <location>
        <begin position="238"/>
        <end position="248"/>
    </location>
</feature>
<dbReference type="Pfam" id="PF03372">
    <property type="entry name" value="Exo_endo_phos"/>
    <property type="match status" value="1"/>
</dbReference>
<keyword evidence="2" id="KW-0732">Signal</keyword>